<protein>
    <recommendedName>
        <fullName evidence="1">Serine/threonine-protein phosphatase</fullName>
        <ecNumber evidence="1">3.1.3.16</ecNumber>
    </recommendedName>
</protein>
<dbReference type="VEuPathDB" id="TrichDB:TRFO_04411"/>
<dbReference type="GO" id="GO:0005634">
    <property type="term" value="C:nucleus"/>
    <property type="evidence" value="ECO:0007669"/>
    <property type="project" value="TreeGrafter"/>
</dbReference>
<dbReference type="AlphaFoldDB" id="A0A1J4KFC0"/>
<dbReference type="CDD" id="cd00144">
    <property type="entry name" value="MPP_PPP_family"/>
    <property type="match status" value="1"/>
</dbReference>
<dbReference type="RefSeq" id="XP_068363011.1">
    <property type="nucleotide sequence ID" value="XM_068491881.1"/>
</dbReference>
<dbReference type="GO" id="GO:0005737">
    <property type="term" value="C:cytoplasm"/>
    <property type="evidence" value="ECO:0007669"/>
    <property type="project" value="TreeGrafter"/>
</dbReference>
<comment type="similarity">
    <text evidence="1">Belongs to the PPP phosphatase family.</text>
</comment>
<dbReference type="FunFam" id="3.60.21.10:FF:000097">
    <property type="entry name" value="Serine/threonine-protein phosphatase"/>
    <property type="match status" value="1"/>
</dbReference>
<proteinExistence type="inferred from homology"/>
<dbReference type="EC" id="3.1.3.16" evidence="1"/>
<dbReference type="InterPro" id="IPR004843">
    <property type="entry name" value="Calcineurin-like_PHP"/>
</dbReference>
<dbReference type="Pfam" id="PF00149">
    <property type="entry name" value="Metallophos"/>
    <property type="match status" value="1"/>
</dbReference>
<dbReference type="PRINTS" id="PR00114">
    <property type="entry name" value="STPHPHTASE"/>
</dbReference>
<evidence type="ECO:0000256" key="2">
    <source>
        <dbReference type="SAM" id="MobiDB-lite"/>
    </source>
</evidence>
<dbReference type="PROSITE" id="PS00125">
    <property type="entry name" value="SER_THR_PHOSPHATASE"/>
    <property type="match status" value="1"/>
</dbReference>
<dbReference type="Proteomes" id="UP000179807">
    <property type="component" value="Unassembled WGS sequence"/>
</dbReference>
<dbReference type="InterPro" id="IPR006186">
    <property type="entry name" value="Ser/Thr-sp_prot-phosphatase"/>
</dbReference>
<evidence type="ECO:0000259" key="3">
    <source>
        <dbReference type="PROSITE" id="PS00125"/>
    </source>
</evidence>
<evidence type="ECO:0000256" key="1">
    <source>
        <dbReference type="RuleBase" id="RU004273"/>
    </source>
</evidence>
<sequence length="420" mass="47101">MHEEGVIRGIADRILNDYSSVLSLAPDKIGELGVTVPIPTFSEQSIKEISDRAKDVFIAQETLIDVPAPIYVIGDLHGNVFDLVRILIMAGPPPINRFLFLGDYVDRGQYSVEIVTLLFALVSKYPDHVYLLRGNHEFARVNSTYGFQDECETLYKTKVLYDYINDCFNYMPLAAVIGNEIFCVHGGISPQVSSFRQLKRVKKPIVEYDNNVACDLTWSDPSMDTKEYLRSSRGNGVTFGVTAVRTFLKSFNIKHILRAHQCVQLGIERFAGDSVYTIFSCSNYTDANGNRCGLVYIQENMSIQSFSLPPIDQIPREKALMTGELYYNEFEIPADSETGPSLGSIANDSKRSSLLCLMTPKTTLFTRKRNVAIMQRKAAHQSMKINNVLPPLSDPPEMNANTKPRVGTPEPRLHNPLLAR</sequence>
<gene>
    <name evidence="4" type="ORF">TRFO_04411</name>
</gene>
<dbReference type="GeneID" id="94826585"/>
<dbReference type="SMART" id="SM00156">
    <property type="entry name" value="PP2Ac"/>
    <property type="match status" value="1"/>
</dbReference>
<comment type="caution">
    <text evidence="4">The sequence shown here is derived from an EMBL/GenBank/DDBJ whole genome shotgun (WGS) entry which is preliminary data.</text>
</comment>
<name>A0A1J4KFC0_9EUKA</name>
<reference evidence="4" key="1">
    <citation type="submission" date="2016-10" db="EMBL/GenBank/DDBJ databases">
        <authorList>
            <person name="Benchimol M."/>
            <person name="Almeida L.G."/>
            <person name="Vasconcelos A.T."/>
            <person name="Perreira-Neves A."/>
            <person name="Rosa I.A."/>
            <person name="Tasca T."/>
            <person name="Bogo M.R."/>
            <person name="de Souza W."/>
        </authorList>
    </citation>
    <scope>NUCLEOTIDE SEQUENCE [LARGE SCALE GENOMIC DNA]</scope>
    <source>
        <strain evidence="4">K</strain>
    </source>
</reference>
<dbReference type="GO" id="GO:0004722">
    <property type="term" value="F:protein serine/threonine phosphatase activity"/>
    <property type="evidence" value="ECO:0007669"/>
    <property type="project" value="UniProtKB-EC"/>
</dbReference>
<dbReference type="OrthoDB" id="10452271at2759"/>
<feature type="domain" description="Serine/threonine specific protein phosphatases" evidence="3">
    <location>
        <begin position="132"/>
        <end position="137"/>
    </location>
</feature>
<dbReference type="PANTHER" id="PTHR11668:SF494">
    <property type="entry name" value="PROTEIN PHOSPHATASE, PUTATIVE-RELATED"/>
    <property type="match status" value="1"/>
</dbReference>
<comment type="catalytic activity">
    <reaction evidence="1">
        <text>O-phospho-L-threonyl-[protein] + H2O = L-threonyl-[protein] + phosphate</text>
        <dbReference type="Rhea" id="RHEA:47004"/>
        <dbReference type="Rhea" id="RHEA-COMP:11060"/>
        <dbReference type="Rhea" id="RHEA-COMP:11605"/>
        <dbReference type="ChEBI" id="CHEBI:15377"/>
        <dbReference type="ChEBI" id="CHEBI:30013"/>
        <dbReference type="ChEBI" id="CHEBI:43474"/>
        <dbReference type="ChEBI" id="CHEBI:61977"/>
        <dbReference type="EC" id="3.1.3.16"/>
    </reaction>
</comment>
<evidence type="ECO:0000313" key="4">
    <source>
        <dbReference type="EMBL" id="OHT09875.1"/>
    </source>
</evidence>
<dbReference type="Gene3D" id="3.60.21.10">
    <property type="match status" value="1"/>
</dbReference>
<accession>A0A1J4KFC0</accession>
<dbReference type="PANTHER" id="PTHR11668">
    <property type="entry name" value="SERINE/THREONINE PROTEIN PHOSPHATASE"/>
    <property type="match status" value="1"/>
</dbReference>
<evidence type="ECO:0000313" key="5">
    <source>
        <dbReference type="Proteomes" id="UP000179807"/>
    </source>
</evidence>
<dbReference type="InterPro" id="IPR029052">
    <property type="entry name" value="Metallo-depent_PP-like"/>
</dbReference>
<dbReference type="EMBL" id="MLAK01000627">
    <property type="protein sequence ID" value="OHT09875.1"/>
    <property type="molecule type" value="Genomic_DNA"/>
</dbReference>
<dbReference type="SUPFAM" id="SSF56300">
    <property type="entry name" value="Metallo-dependent phosphatases"/>
    <property type="match status" value="1"/>
</dbReference>
<dbReference type="InterPro" id="IPR050341">
    <property type="entry name" value="PP1_catalytic_subunit"/>
</dbReference>
<keyword evidence="5" id="KW-1185">Reference proteome</keyword>
<keyword evidence="1" id="KW-0378">Hydrolase</keyword>
<organism evidence="4 5">
    <name type="scientific">Tritrichomonas foetus</name>
    <dbReference type="NCBI Taxonomy" id="1144522"/>
    <lineage>
        <taxon>Eukaryota</taxon>
        <taxon>Metamonada</taxon>
        <taxon>Parabasalia</taxon>
        <taxon>Tritrichomonadida</taxon>
        <taxon>Tritrichomonadidae</taxon>
        <taxon>Tritrichomonas</taxon>
    </lineage>
</organism>
<feature type="region of interest" description="Disordered" evidence="2">
    <location>
        <begin position="389"/>
        <end position="420"/>
    </location>
</feature>